<comment type="catalytic activity">
    <reaction evidence="9">
        <text>D-ribose 5-phosphate + ATP = 5-phospho-alpha-D-ribose 1-diphosphate + AMP + H(+)</text>
        <dbReference type="Rhea" id="RHEA:15609"/>
        <dbReference type="ChEBI" id="CHEBI:15378"/>
        <dbReference type="ChEBI" id="CHEBI:30616"/>
        <dbReference type="ChEBI" id="CHEBI:58017"/>
        <dbReference type="ChEBI" id="CHEBI:78346"/>
        <dbReference type="ChEBI" id="CHEBI:456215"/>
        <dbReference type="EC" id="2.7.6.1"/>
    </reaction>
</comment>
<dbReference type="GO" id="GO:0006164">
    <property type="term" value="P:purine nucleotide biosynthetic process"/>
    <property type="evidence" value="ECO:0007669"/>
    <property type="project" value="TreeGrafter"/>
</dbReference>
<keyword evidence="2" id="KW-0808">Transferase</keyword>
<dbReference type="Pfam" id="PF14572">
    <property type="entry name" value="Pribosyl_synth"/>
    <property type="match status" value="1"/>
</dbReference>
<evidence type="ECO:0000256" key="7">
    <source>
        <dbReference type="ARBA" id="ARBA00022840"/>
    </source>
</evidence>
<evidence type="ECO:0000256" key="4">
    <source>
        <dbReference type="ARBA" id="ARBA00022727"/>
    </source>
</evidence>
<evidence type="ECO:0000259" key="10">
    <source>
        <dbReference type="Pfam" id="PF13793"/>
    </source>
</evidence>
<evidence type="ECO:0000256" key="9">
    <source>
        <dbReference type="ARBA" id="ARBA00049535"/>
    </source>
</evidence>
<dbReference type="GO" id="GO:0016301">
    <property type="term" value="F:kinase activity"/>
    <property type="evidence" value="ECO:0007669"/>
    <property type="project" value="UniProtKB-KW"/>
</dbReference>
<dbReference type="EMBL" id="MN739443">
    <property type="protein sequence ID" value="QHT04919.1"/>
    <property type="molecule type" value="Genomic_DNA"/>
</dbReference>
<evidence type="ECO:0000256" key="1">
    <source>
        <dbReference type="ARBA" id="ARBA00013247"/>
    </source>
</evidence>
<dbReference type="GO" id="GO:0000287">
    <property type="term" value="F:magnesium ion binding"/>
    <property type="evidence" value="ECO:0007669"/>
    <property type="project" value="InterPro"/>
</dbReference>
<dbReference type="PANTHER" id="PTHR10210:SF32">
    <property type="entry name" value="RIBOSE-PHOSPHATE PYROPHOSPHOKINASE 2"/>
    <property type="match status" value="1"/>
</dbReference>
<dbReference type="GO" id="GO:0002189">
    <property type="term" value="C:ribose phosphate diphosphokinase complex"/>
    <property type="evidence" value="ECO:0007669"/>
    <property type="project" value="TreeGrafter"/>
</dbReference>
<evidence type="ECO:0000256" key="5">
    <source>
        <dbReference type="ARBA" id="ARBA00022741"/>
    </source>
</evidence>
<keyword evidence="8" id="KW-0460">Magnesium</keyword>
<evidence type="ECO:0000256" key="6">
    <source>
        <dbReference type="ARBA" id="ARBA00022777"/>
    </source>
</evidence>
<sequence length="341" mass="37735">MNSPTSLSPDTTRILAGPSHLELAKSIANYTGIPLINTKLIQFANGETNVQITENIRNKRIIIVHACRTDSKYTLNDRLVELMLMVDTCKRSAARCVYVMLPYFPYSRSDKKMASREPIAAKLMVDTLTNMGIKRVMCVDLHASQIQGFTDKPFDNFYAINVLCHYFAKHFLIVEDDDETHRDYVLVSPDLGAVKRIEAYSKKLALPHAIMHKQRDYTKENVVLKSILIGEKDAVKDKTCIVVDDMADTCGTVIAAVNTLVNEHGAKDVIIAVTHGILSGPAIDRINGCENIKAVVVTNSLPLPEGALQKCPKLQVADLTPLLGEAILRIGDGRSISELFE</sequence>
<dbReference type="AlphaFoldDB" id="A0A6C0CMK2"/>
<evidence type="ECO:0000256" key="8">
    <source>
        <dbReference type="ARBA" id="ARBA00022842"/>
    </source>
</evidence>
<keyword evidence="4" id="KW-0545">Nucleotide biosynthesis</keyword>
<evidence type="ECO:0000256" key="3">
    <source>
        <dbReference type="ARBA" id="ARBA00022723"/>
    </source>
</evidence>
<dbReference type="InterPro" id="IPR029057">
    <property type="entry name" value="PRTase-like"/>
</dbReference>
<proteinExistence type="predicted"/>
<dbReference type="PANTHER" id="PTHR10210">
    <property type="entry name" value="RIBOSE-PHOSPHATE DIPHOSPHOKINASE FAMILY MEMBER"/>
    <property type="match status" value="1"/>
</dbReference>
<dbReference type="InterPro" id="IPR005946">
    <property type="entry name" value="Rib-P_diPkinase"/>
</dbReference>
<dbReference type="NCBIfam" id="TIGR01251">
    <property type="entry name" value="ribP_PPkin"/>
    <property type="match status" value="1"/>
</dbReference>
<dbReference type="GO" id="GO:0005737">
    <property type="term" value="C:cytoplasm"/>
    <property type="evidence" value="ECO:0007669"/>
    <property type="project" value="TreeGrafter"/>
</dbReference>
<dbReference type="EC" id="2.7.6.1" evidence="1"/>
<keyword evidence="5" id="KW-0547">Nucleotide-binding</keyword>
<evidence type="ECO:0000256" key="2">
    <source>
        <dbReference type="ARBA" id="ARBA00022679"/>
    </source>
</evidence>
<feature type="domain" description="Ribose-phosphate pyrophosphokinase N-terminal" evidence="10">
    <location>
        <begin position="13"/>
        <end position="132"/>
    </location>
</feature>
<dbReference type="FunFam" id="3.40.50.2020:FF:000007">
    <property type="entry name" value="Ribose-phosphate pyrophosphokinase"/>
    <property type="match status" value="1"/>
</dbReference>
<dbReference type="SUPFAM" id="SSF53271">
    <property type="entry name" value="PRTase-like"/>
    <property type="match status" value="1"/>
</dbReference>
<keyword evidence="6" id="KW-0418">Kinase</keyword>
<dbReference type="Gene3D" id="3.40.50.2020">
    <property type="match status" value="2"/>
</dbReference>
<organism evidence="11">
    <name type="scientific">viral metagenome</name>
    <dbReference type="NCBI Taxonomy" id="1070528"/>
    <lineage>
        <taxon>unclassified sequences</taxon>
        <taxon>metagenomes</taxon>
        <taxon>organismal metagenomes</taxon>
    </lineage>
</organism>
<dbReference type="CDD" id="cd06223">
    <property type="entry name" value="PRTases_typeI"/>
    <property type="match status" value="1"/>
</dbReference>
<accession>A0A6C0CMK2</accession>
<keyword evidence="7" id="KW-0067">ATP-binding</keyword>
<keyword evidence="3" id="KW-0479">Metal-binding</keyword>
<dbReference type="InterPro" id="IPR029099">
    <property type="entry name" value="Pribosyltran_N"/>
</dbReference>
<dbReference type="GO" id="GO:0005524">
    <property type="term" value="F:ATP binding"/>
    <property type="evidence" value="ECO:0007669"/>
    <property type="project" value="UniProtKB-KW"/>
</dbReference>
<protein>
    <recommendedName>
        <fullName evidence="1">ribose-phosphate diphosphokinase</fullName>
        <ecNumber evidence="1">2.7.6.1</ecNumber>
    </recommendedName>
</protein>
<name>A0A6C0CMK2_9ZZZZ</name>
<dbReference type="SMART" id="SM01400">
    <property type="entry name" value="Pribosyltran_N"/>
    <property type="match status" value="1"/>
</dbReference>
<dbReference type="GO" id="GO:0004749">
    <property type="term" value="F:ribose phosphate diphosphokinase activity"/>
    <property type="evidence" value="ECO:0007669"/>
    <property type="project" value="UniProtKB-EC"/>
</dbReference>
<reference evidence="11" key="1">
    <citation type="journal article" date="2020" name="Nature">
        <title>Giant virus diversity and host interactions through global metagenomics.</title>
        <authorList>
            <person name="Schulz F."/>
            <person name="Roux S."/>
            <person name="Paez-Espino D."/>
            <person name="Jungbluth S."/>
            <person name="Walsh D.A."/>
            <person name="Denef V.J."/>
            <person name="McMahon K.D."/>
            <person name="Konstantinidis K.T."/>
            <person name="Eloe-Fadrosh E.A."/>
            <person name="Kyrpides N.C."/>
            <person name="Woyke T."/>
        </authorList>
    </citation>
    <scope>NUCLEOTIDE SEQUENCE</scope>
    <source>
        <strain evidence="11">GVMAG-M-3300021343-4</strain>
    </source>
</reference>
<dbReference type="InterPro" id="IPR000836">
    <property type="entry name" value="PRTase_dom"/>
</dbReference>
<dbReference type="NCBIfam" id="NF002320">
    <property type="entry name" value="PRK01259.1"/>
    <property type="match status" value="1"/>
</dbReference>
<dbReference type="GO" id="GO:0006015">
    <property type="term" value="P:5-phosphoribose 1-diphosphate biosynthetic process"/>
    <property type="evidence" value="ECO:0007669"/>
    <property type="project" value="TreeGrafter"/>
</dbReference>
<evidence type="ECO:0000313" key="11">
    <source>
        <dbReference type="EMBL" id="QHT04919.1"/>
    </source>
</evidence>
<dbReference type="Pfam" id="PF13793">
    <property type="entry name" value="Pribosyltran_N"/>
    <property type="match status" value="1"/>
</dbReference>